<comment type="catalytic activity">
    <reaction evidence="10">
        <text>2 [molybdopterin-synthase sulfur-carrier protein]-C-terminal-Gly-aminoethanethioate + cyclic pyranopterin phosphate + H2O = molybdopterin + 2 [molybdopterin-synthase sulfur-carrier protein]-C-terminal Gly-Gly + 2 H(+)</text>
        <dbReference type="Rhea" id="RHEA:26333"/>
        <dbReference type="Rhea" id="RHEA-COMP:12202"/>
        <dbReference type="Rhea" id="RHEA-COMP:19907"/>
        <dbReference type="ChEBI" id="CHEBI:15377"/>
        <dbReference type="ChEBI" id="CHEBI:15378"/>
        <dbReference type="ChEBI" id="CHEBI:58698"/>
        <dbReference type="ChEBI" id="CHEBI:59648"/>
        <dbReference type="ChEBI" id="CHEBI:90778"/>
        <dbReference type="ChEBI" id="CHEBI:232372"/>
        <dbReference type="EC" id="2.8.1.12"/>
    </reaction>
</comment>
<dbReference type="RefSeq" id="WP_011368226.1">
    <property type="nucleotide sequence ID" value="NC_007519.1"/>
</dbReference>
<dbReference type="KEGG" id="dde:Dde_2352"/>
<evidence type="ECO:0000256" key="3">
    <source>
        <dbReference type="ARBA" id="ARBA00011950"/>
    </source>
</evidence>
<dbReference type="HOGENOM" id="CLU_153736_0_0_7"/>
<evidence type="ECO:0000256" key="9">
    <source>
        <dbReference type="ARBA" id="ARBA00032474"/>
    </source>
</evidence>
<evidence type="ECO:0000313" key="11">
    <source>
        <dbReference type="EMBL" id="ABB39149.1"/>
    </source>
</evidence>
<evidence type="ECO:0000256" key="4">
    <source>
        <dbReference type="ARBA" id="ARBA00013858"/>
    </source>
</evidence>
<dbReference type="SUPFAM" id="SSF54690">
    <property type="entry name" value="Molybdopterin synthase subunit MoaE"/>
    <property type="match status" value="1"/>
</dbReference>
<evidence type="ECO:0000313" key="12">
    <source>
        <dbReference type="Proteomes" id="UP000002710"/>
    </source>
</evidence>
<dbReference type="EC" id="2.8.1.12" evidence="3"/>
<dbReference type="Gene3D" id="3.90.1170.40">
    <property type="entry name" value="Molybdopterin biosynthesis MoaE subunit"/>
    <property type="match status" value="1"/>
</dbReference>
<evidence type="ECO:0000256" key="7">
    <source>
        <dbReference type="ARBA" id="ARBA00030407"/>
    </source>
</evidence>
<dbReference type="Pfam" id="PF02391">
    <property type="entry name" value="MoaE"/>
    <property type="match status" value="1"/>
</dbReference>
<dbReference type="STRING" id="207559.Dde_2352"/>
<comment type="subunit">
    <text evidence="5">Heterotetramer of 2 MoaD subunits and 2 MoaE subunits. Also stable as homodimer. The enzyme changes between these two forms during catalysis.</text>
</comment>
<gene>
    <name evidence="11" type="ordered locus">Dde_2352</name>
</gene>
<sequence length="120" mass="13459">MDINKAIADLKKEPGFADNVGMIMVHNGIVRGWSRKDHSNVTAIRITPDYARMEEIRAEMEQRPGIFRILAHAIEGELKPGDDVLYLVVAGDIRENVKAVFAELLDRIKAEAVTKQEIFG</sequence>
<organism evidence="11 12">
    <name type="scientific">Oleidesulfovibrio alaskensis (strain ATCC BAA-1058 / DSM 17464 / G20)</name>
    <name type="common">Desulfovibrio alaskensis</name>
    <dbReference type="NCBI Taxonomy" id="207559"/>
    <lineage>
        <taxon>Bacteria</taxon>
        <taxon>Pseudomonadati</taxon>
        <taxon>Thermodesulfobacteriota</taxon>
        <taxon>Desulfovibrionia</taxon>
        <taxon>Desulfovibrionales</taxon>
        <taxon>Desulfovibrionaceae</taxon>
        <taxon>Oleidesulfovibrio</taxon>
    </lineage>
</organism>
<accession>Q30YU7</accession>
<evidence type="ECO:0000256" key="8">
    <source>
        <dbReference type="ARBA" id="ARBA00030781"/>
    </source>
</evidence>
<dbReference type="InterPro" id="IPR003448">
    <property type="entry name" value="Mopterin_biosynth_MoaE"/>
</dbReference>
<evidence type="ECO:0000256" key="2">
    <source>
        <dbReference type="ARBA" id="ARBA00005426"/>
    </source>
</evidence>
<dbReference type="GO" id="GO:0006777">
    <property type="term" value="P:Mo-molybdopterin cofactor biosynthetic process"/>
    <property type="evidence" value="ECO:0007669"/>
    <property type="project" value="InterPro"/>
</dbReference>
<evidence type="ECO:0000256" key="10">
    <source>
        <dbReference type="ARBA" id="ARBA00049878"/>
    </source>
</evidence>
<dbReference type="GO" id="GO:0030366">
    <property type="term" value="F:molybdopterin synthase activity"/>
    <property type="evidence" value="ECO:0007669"/>
    <property type="project" value="UniProtKB-EC"/>
</dbReference>
<protein>
    <recommendedName>
        <fullName evidence="4">Molybdopterin synthase catalytic subunit</fullName>
        <ecNumber evidence="3">2.8.1.12</ecNumber>
    </recommendedName>
    <alternativeName>
        <fullName evidence="8">MPT synthase subunit 2</fullName>
    </alternativeName>
    <alternativeName>
        <fullName evidence="6">Molybdenum cofactor biosynthesis protein E</fullName>
    </alternativeName>
    <alternativeName>
        <fullName evidence="7">Molybdopterin-converting factor large subunit</fullName>
    </alternativeName>
    <alternativeName>
        <fullName evidence="9">Molybdopterin-converting factor subunit 2</fullName>
    </alternativeName>
</protein>
<keyword evidence="12" id="KW-1185">Reference proteome</keyword>
<dbReference type="EMBL" id="CP000112">
    <property type="protein sequence ID" value="ABB39149.1"/>
    <property type="molecule type" value="Genomic_DNA"/>
</dbReference>
<evidence type="ECO:0000256" key="5">
    <source>
        <dbReference type="ARBA" id="ARBA00026066"/>
    </source>
</evidence>
<dbReference type="UniPathway" id="UPA00344"/>
<dbReference type="Proteomes" id="UP000002710">
    <property type="component" value="Chromosome"/>
</dbReference>
<dbReference type="InterPro" id="IPR036563">
    <property type="entry name" value="MoaE_sf"/>
</dbReference>
<comment type="pathway">
    <text evidence="1">Cofactor biosynthesis; molybdopterin biosynthesis.</text>
</comment>
<evidence type="ECO:0000256" key="6">
    <source>
        <dbReference type="ARBA" id="ARBA00029745"/>
    </source>
</evidence>
<dbReference type="AlphaFoldDB" id="Q30YU7"/>
<name>Q30YU7_OLEA2</name>
<dbReference type="eggNOG" id="COG0314">
    <property type="taxonomic scope" value="Bacteria"/>
</dbReference>
<comment type="similarity">
    <text evidence="2">Belongs to the MoaE family.</text>
</comment>
<proteinExistence type="inferred from homology"/>
<reference evidence="11 12" key="1">
    <citation type="journal article" date="2011" name="J. Bacteriol.">
        <title>Complete genome sequence and updated annotation of Desulfovibrio alaskensis G20.</title>
        <authorList>
            <person name="Hauser L.J."/>
            <person name="Land M.L."/>
            <person name="Brown S.D."/>
            <person name="Larimer F."/>
            <person name="Keller K.L."/>
            <person name="Rapp-Giles B.J."/>
            <person name="Price M.N."/>
            <person name="Lin M."/>
            <person name="Bruce D.C."/>
            <person name="Detter J.C."/>
            <person name="Tapia R."/>
            <person name="Han C.S."/>
            <person name="Goodwin L.A."/>
            <person name="Cheng J.F."/>
            <person name="Pitluck S."/>
            <person name="Copeland A."/>
            <person name="Lucas S."/>
            <person name="Nolan M."/>
            <person name="Lapidus A.L."/>
            <person name="Palumbo A.V."/>
            <person name="Wall J.D."/>
        </authorList>
    </citation>
    <scope>NUCLEOTIDE SEQUENCE [LARGE SCALE GENOMIC DNA]</scope>
    <source>
        <strain evidence="12">ATCC BAA 1058 / DSM 17464 / G20</strain>
    </source>
</reference>
<evidence type="ECO:0000256" key="1">
    <source>
        <dbReference type="ARBA" id="ARBA00005046"/>
    </source>
</evidence>